<dbReference type="OrthoDB" id="1172326at2"/>
<dbReference type="Proteomes" id="UP000246278">
    <property type="component" value="Unassembled WGS sequence"/>
</dbReference>
<reference evidence="11" key="1">
    <citation type="submission" date="2017-10" db="EMBL/GenBank/DDBJ databases">
        <authorList>
            <person name="Gaisin V.A."/>
            <person name="Rysina M.S."/>
            <person name="Grouzdev D.S."/>
        </authorList>
    </citation>
    <scope>NUCLEOTIDE SEQUENCE [LARGE SCALE GENOMIC DNA]</scope>
    <source>
        <strain evidence="11">V1</strain>
    </source>
</reference>
<dbReference type="GO" id="GO:0003887">
    <property type="term" value="F:DNA-directed DNA polymerase activity"/>
    <property type="evidence" value="ECO:0007669"/>
    <property type="project" value="UniProtKB-KW"/>
</dbReference>
<dbReference type="AlphaFoldDB" id="A0A317TA58"/>
<evidence type="ECO:0000256" key="5">
    <source>
        <dbReference type="ARBA" id="ARBA00022705"/>
    </source>
</evidence>
<dbReference type="GO" id="GO:0003677">
    <property type="term" value="F:DNA binding"/>
    <property type="evidence" value="ECO:0007669"/>
    <property type="project" value="InterPro"/>
</dbReference>
<keyword evidence="6" id="KW-0239">DNA-directed DNA polymerase</keyword>
<evidence type="ECO:0000259" key="9">
    <source>
        <dbReference type="Pfam" id="PF06144"/>
    </source>
</evidence>
<evidence type="ECO:0000256" key="4">
    <source>
        <dbReference type="ARBA" id="ARBA00022695"/>
    </source>
</evidence>
<dbReference type="SUPFAM" id="SSF52540">
    <property type="entry name" value="P-loop containing nucleoside triphosphate hydrolases"/>
    <property type="match status" value="1"/>
</dbReference>
<keyword evidence="11" id="KW-1185">Reference proteome</keyword>
<dbReference type="EC" id="2.7.7.7" evidence="1"/>
<dbReference type="NCBIfam" id="TIGR01128">
    <property type="entry name" value="holA"/>
    <property type="match status" value="1"/>
</dbReference>
<evidence type="ECO:0000313" key="10">
    <source>
        <dbReference type="EMBL" id="PWW82727.1"/>
    </source>
</evidence>
<proteinExistence type="inferred from homology"/>
<comment type="similarity">
    <text evidence="7">Belongs to the DNA polymerase HolA subunit family.</text>
</comment>
<evidence type="ECO:0000256" key="3">
    <source>
        <dbReference type="ARBA" id="ARBA00022679"/>
    </source>
</evidence>
<evidence type="ECO:0000256" key="8">
    <source>
        <dbReference type="ARBA" id="ARBA00049244"/>
    </source>
</evidence>
<name>A0A317TA58_9CHLB</name>
<protein>
    <recommendedName>
        <fullName evidence="2">DNA polymerase III subunit delta</fullName>
        <ecNumber evidence="1">2.7.7.7</ecNumber>
    </recommendedName>
</protein>
<feature type="domain" description="DNA polymerase III delta N-terminal" evidence="9">
    <location>
        <begin position="17"/>
        <end position="125"/>
    </location>
</feature>
<comment type="catalytic activity">
    <reaction evidence="8">
        <text>DNA(n) + a 2'-deoxyribonucleoside 5'-triphosphate = DNA(n+1) + diphosphate</text>
        <dbReference type="Rhea" id="RHEA:22508"/>
        <dbReference type="Rhea" id="RHEA-COMP:17339"/>
        <dbReference type="Rhea" id="RHEA-COMP:17340"/>
        <dbReference type="ChEBI" id="CHEBI:33019"/>
        <dbReference type="ChEBI" id="CHEBI:61560"/>
        <dbReference type="ChEBI" id="CHEBI:173112"/>
        <dbReference type="EC" id="2.7.7.7"/>
    </reaction>
</comment>
<dbReference type="PANTHER" id="PTHR34388">
    <property type="entry name" value="DNA POLYMERASE III SUBUNIT DELTA"/>
    <property type="match status" value="1"/>
</dbReference>
<evidence type="ECO:0000256" key="2">
    <source>
        <dbReference type="ARBA" id="ARBA00017703"/>
    </source>
</evidence>
<gene>
    <name evidence="10" type="primary">holA</name>
    <name evidence="10" type="ORF">CR164_03010</name>
</gene>
<dbReference type="InterPro" id="IPR005790">
    <property type="entry name" value="DNA_polIII_delta"/>
</dbReference>
<keyword evidence="4" id="KW-0548">Nucleotidyltransferase</keyword>
<accession>A0A317TA58</accession>
<evidence type="ECO:0000313" key="11">
    <source>
        <dbReference type="Proteomes" id="UP000246278"/>
    </source>
</evidence>
<dbReference type="Pfam" id="PF06144">
    <property type="entry name" value="DNA_pol3_delta"/>
    <property type="match status" value="1"/>
</dbReference>
<dbReference type="Gene3D" id="1.20.272.10">
    <property type="match status" value="1"/>
</dbReference>
<keyword evidence="3" id="KW-0808">Transferase</keyword>
<keyword evidence="5" id="KW-0235">DNA replication</keyword>
<dbReference type="PANTHER" id="PTHR34388:SF1">
    <property type="entry name" value="DNA POLYMERASE III SUBUNIT DELTA"/>
    <property type="match status" value="1"/>
</dbReference>
<dbReference type="InterPro" id="IPR008921">
    <property type="entry name" value="DNA_pol3_clamp-load_cplx_C"/>
</dbReference>
<evidence type="ECO:0000256" key="7">
    <source>
        <dbReference type="ARBA" id="ARBA00034754"/>
    </source>
</evidence>
<dbReference type="Gene3D" id="3.40.50.300">
    <property type="entry name" value="P-loop containing nucleotide triphosphate hydrolases"/>
    <property type="match status" value="1"/>
</dbReference>
<dbReference type="EMBL" id="PDNZ01000002">
    <property type="protein sequence ID" value="PWW82727.1"/>
    <property type="molecule type" value="Genomic_DNA"/>
</dbReference>
<evidence type="ECO:0000256" key="6">
    <source>
        <dbReference type="ARBA" id="ARBA00022932"/>
    </source>
</evidence>
<organism evidence="10 11">
    <name type="scientific">Prosthecochloris marina</name>
    <dbReference type="NCBI Taxonomy" id="2017681"/>
    <lineage>
        <taxon>Bacteria</taxon>
        <taxon>Pseudomonadati</taxon>
        <taxon>Chlorobiota</taxon>
        <taxon>Chlorobiia</taxon>
        <taxon>Chlorobiales</taxon>
        <taxon>Chlorobiaceae</taxon>
        <taxon>Prosthecochloris</taxon>
    </lineage>
</organism>
<sequence length="348" mass="40062">MKKLQKEITSGNTSPVYFFHGPESFLKEELTDLIKKKAFPSEEEAALNTTVLYGQDLTLGEIVSRASEFPMFTSRKLMIVKQFGKYKKQGAQNKQKQHLEQFIRYTQNPVDATILVLDADQIDKKEIQKAPFKDLLPFRHDFPLIKNPDIFATERAAQQGWEFDPEALKAFSTYIHPAAREIARETEKLIMYASSRSDEKRITSSDVYECVGISKQYNVFELEKALAAKNLRLCSGISLMIMEREGQKEGLMSIVRYLTTFYIRIWKLHSPGSRNLPLSETAKMLGMFGKQEYFAKNFLQYATRFSLSDTERAIQALQQTDAALKGLEAYPDEKYLLLRLMQQLLSQK</sequence>
<dbReference type="SUPFAM" id="SSF48019">
    <property type="entry name" value="post-AAA+ oligomerization domain-like"/>
    <property type="match status" value="1"/>
</dbReference>
<dbReference type="InterPro" id="IPR010372">
    <property type="entry name" value="DNA_pol3_delta_N"/>
</dbReference>
<dbReference type="GO" id="GO:0009360">
    <property type="term" value="C:DNA polymerase III complex"/>
    <property type="evidence" value="ECO:0007669"/>
    <property type="project" value="InterPro"/>
</dbReference>
<dbReference type="GO" id="GO:0006261">
    <property type="term" value="P:DNA-templated DNA replication"/>
    <property type="evidence" value="ECO:0007669"/>
    <property type="project" value="TreeGrafter"/>
</dbReference>
<dbReference type="RefSeq" id="WP_110022443.1">
    <property type="nucleotide sequence ID" value="NZ_PDNZ01000002.1"/>
</dbReference>
<evidence type="ECO:0000256" key="1">
    <source>
        <dbReference type="ARBA" id="ARBA00012417"/>
    </source>
</evidence>
<dbReference type="InterPro" id="IPR027417">
    <property type="entry name" value="P-loop_NTPase"/>
</dbReference>
<comment type="caution">
    <text evidence="10">The sequence shown here is derived from an EMBL/GenBank/DDBJ whole genome shotgun (WGS) entry which is preliminary data.</text>
</comment>
<dbReference type="Gene3D" id="1.10.8.60">
    <property type="match status" value="1"/>
</dbReference>